<keyword evidence="1" id="KW-0812">Transmembrane</keyword>
<feature type="transmembrane region" description="Helical" evidence="1">
    <location>
        <begin position="12"/>
        <end position="31"/>
    </location>
</feature>
<proteinExistence type="predicted"/>
<evidence type="ECO:0000313" key="2">
    <source>
        <dbReference type="EMBL" id="QHT78620.1"/>
    </source>
</evidence>
<evidence type="ECO:0008006" key="3">
    <source>
        <dbReference type="Google" id="ProtNLM"/>
    </source>
</evidence>
<reference evidence="2" key="1">
    <citation type="journal article" date="2020" name="Nature">
        <title>Giant virus diversity and host interactions through global metagenomics.</title>
        <authorList>
            <person name="Schulz F."/>
            <person name="Roux S."/>
            <person name="Paez-Espino D."/>
            <person name="Jungbluth S."/>
            <person name="Walsh D.A."/>
            <person name="Denef V.J."/>
            <person name="McMahon K.D."/>
            <person name="Konstantinidis K.T."/>
            <person name="Eloe-Fadrosh E.A."/>
            <person name="Kyrpides N.C."/>
            <person name="Woyke T."/>
        </authorList>
    </citation>
    <scope>NUCLEOTIDE SEQUENCE</scope>
    <source>
        <strain evidence="2">GVMAG-M-3300023179-92</strain>
    </source>
</reference>
<feature type="transmembrane region" description="Helical" evidence="1">
    <location>
        <begin position="51"/>
        <end position="68"/>
    </location>
</feature>
<name>A0A6C0HE17_9ZZZZ</name>
<organism evidence="2">
    <name type="scientific">viral metagenome</name>
    <dbReference type="NCBI Taxonomy" id="1070528"/>
    <lineage>
        <taxon>unclassified sequences</taxon>
        <taxon>metagenomes</taxon>
        <taxon>organismal metagenomes</taxon>
    </lineage>
</organism>
<dbReference type="EMBL" id="MN739934">
    <property type="protein sequence ID" value="QHT78620.1"/>
    <property type="molecule type" value="Genomic_DNA"/>
</dbReference>
<dbReference type="InterPro" id="IPR007211">
    <property type="entry name" value="DUF378"/>
</dbReference>
<protein>
    <recommendedName>
        <fullName evidence="3">DUF378 domain-containing protein</fullName>
    </recommendedName>
</protein>
<keyword evidence="1" id="KW-1133">Transmembrane helix</keyword>
<keyword evidence="1" id="KW-0472">Membrane</keyword>
<sequence>MSQDLISKENMSMLCKVSVVLAAIGAINWYTASMGTNLVAMVAGSSKVERFIYLLVGIAGVVVLYCFFNDMVVIRQRMY</sequence>
<dbReference type="Pfam" id="PF04070">
    <property type="entry name" value="DUF378"/>
    <property type="match status" value="1"/>
</dbReference>
<evidence type="ECO:0000256" key="1">
    <source>
        <dbReference type="SAM" id="Phobius"/>
    </source>
</evidence>
<accession>A0A6C0HE17</accession>
<dbReference type="AlphaFoldDB" id="A0A6C0HE17"/>